<evidence type="ECO:0000313" key="2">
    <source>
        <dbReference type="EMBL" id="MBE0459373.1"/>
    </source>
</evidence>
<dbReference type="InterPro" id="IPR002686">
    <property type="entry name" value="Transposase_17"/>
</dbReference>
<dbReference type="Gene3D" id="3.30.70.1290">
    <property type="entry name" value="Transposase IS200-like"/>
    <property type="match status" value="1"/>
</dbReference>
<dbReference type="PANTHER" id="PTHR36966">
    <property type="entry name" value="REP-ASSOCIATED TYROSINE TRANSPOSASE"/>
    <property type="match status" value="1"/>
</dbReference>
<gene>
    <name evidence="2" type="ORF">EI167_18405</name>
</gene>
<dbReference type="SUPFAM" id="SSF143422">
    <property type="entry name" value="Transposase IS200-like"/>
    <property type="match status" value="1"/>
</dbReference>
<organism evidence="2 3">
    <name type="scientific">Pseudoalteromonas prydzensis</name>
    <dbReference type="NCBI Taxonomy" id="182141"/>
    <lineage>
        <taxon>Bacteria</taxon>
        <taxon>Pseudomonadati</taxon>
        <taxon>Pseudomonadota</taxon>
        <taxon>Gammaproteobacteria</taxon>
        <taxon>Alteromonadales</taxon>
        <taxon>Pseudoalteromonadaceae</taxon>
        <taxon>Pseudoalteromonas</taxon>
    </lineage>
</organism>
<evidence type="ECO:0000313" key="3">
    <source>
        <dbReference type="Proteomes" id="UP000707245"/>
    </source>
</evidence>
<keyword evidence="3" id="KW-1185">Reference proteome</keyword>
<reference evidence="2 3" key="1">
    <citation type="submission" date="2020-07" db="EMBL/GenBank/DDBJ databases">
        <title>Halophilic bacteria isolated from french cheeses.</title>
        <authorList>
            <person name="Kothe C.I."/>
            <person name="Farah-Kraiem B."/>
            <person name="Renault P."/>
            <person name="Dridi B."/>
        </authorList>
    </citation>
    <scope>NUCLEOTIDE SEQUENCE [LARGE SCALE GENOMIC DNA]</scope>
    <source>
        <strain evidence="2 3">FME14</strain>
    </source>
</reference>
<protein>
    <submittedName>
        <fullName evidence="2">Transposase</fullName>
    </submittedName>
</protein>
<evidence type="ECO:0000259" key="1">
    <source>
        <dbReference type="SMART" id="SM01321"/>
    </source>
</evidence>
<proteinExistence type="predicted"/>
<dbReference type="RefSeq" id="WP_192542798.1">
    <property type="nucleotide sequence ID" value="NZ_JBQDLW010000143.1"/>
</dbReference>
<dbReference type="Pfam" id="PF01797">
    <property type="entry name" value="Y1_Tnp"/>
    <property type="match status" value="1"/>
</dbReference>
<dbReference type="InterPro" id="IPR052715">
    <property type="entry name" value="RAYT_transposase"/>
</dbReference>
<dbReference type="PANTHER" id="PTHR36966:SF1">
    <property type="entry name" value="REP-ASSOCIATED TYROSINE TRANSPOSASE"/>
    <property type="match status" value="1"/>
</dbReference>
<dbReference type="Proteomes" id="UP000707245">
    <property type="component" value="Unassembled WGS sequence"/>
</dbReference>
<dbReference type="SMART" id="SM01321">
    <property type="entry name" value="Y1_Tnp"/>
    <property type="match status" value="1"/>
</dbReference>
<accession>A0ABR9FRH3</accession>
<dbReference type="InterPro" id="IPR036515">
    <property type="entry name" value="Transposase_17_sf"/>
</dbReference>
<dbReference type="EMBL" id="RRZA01000075">
    <property type="protein sequence ID" value="MBE0459373.1"/>
    <property type="molecule type" value="Genomic_DNA"/>
</dbReference>
<sequence>MKLRSQQLRQHRHSIINHYYSVTTCTHQRVKLFEDFCNARILIRSLKQSDLNGLTKTICFVIMPDHMHWLLQLKTQNSLSSVVAKVKGRTSFLMHKAKNEQIWQAGFYDSLIRDEDHLIAEARYIVANPLRASLVKYIGDYPFWDCIYLK</sequence>
<comment type="caution">
    <text evidence="2">The sequence shown here is derived from an EMBL/GenBank/DDBJ whole genome shotgun (WGS) entry which is preliminary data.</text>
</comment>
<dbReference type="NCBIfam" id="NF047646">
    <property type="entry name" value="REP_Tyr_transpos"/>
    <property type="match status" value="1"/>
</dbReference>
<feature type="domain" description="Transposase IS200-like" evidence="1">
    <location>
        <begin position="15"/>
        <end position="128"/>
    </location>
</feature>
<name>A0ABR9FRH3_9GAMM</name>